<protein>
    <submittedName>
        <fullName evidence="1">Uncharacterized protein</fullName>
    </submittedName>
</protein>
<comment type="caution">
    <text evidence="1">The sequence shown here is derived from an EMBL/GenBank/DDBJ whole genome shotgun (WGS) entry which is preliminary data.</text>
</comment>
<proteinExistence type="predicted"/>
<reference evidence="1 2" key="1">
    <citation type="submission" date="2020-01" db="EMBL/GenBank/DDBJ databases">
        <authorList>
            <person name="Palmer J.M."/>
        </authorList>
    </citation>
    <scope>NUCLEOTIDE SEQUENCE [LARGE SCALE GENOMIC DNA]</scope>
    <source>
        <strain evidence="1 2">TWF970</strain>
    </source>
</reference>
<dbReference type="EMBL" id="JAABOJ010000004">
    <property type="protein sequence ID" value="KAF3287540.1"/>
    <property type="molecule type" value="Genomic_DNA"/>
</dbReference>
<dbReference type="AlphaFoldDB" id="A0A7C8VEI4"/>
<name>A0A7C8VEI4_ORBOL</name>
<accession>A0A7C8VEI4</accession>
<evidence type="ECO:0000313" key="2">
    <source>
        <dbReference type="Proteomes" id="UP000474640"/>
    </source>
</evidence>
<dbReference type="Proteomes" id="UP000474640">
    <property type="component" value="Unassembled WGS sequence"/>
</dbReference>
<gene>
    <name evidence="1" type="ORF">TWF970_007261</name>
</gene>
<evidence type="ECO:0000313" key="1">
    <source>
        <dbReference type="EMBL" id="KAF3287540.1"/>
    </source>
</evidence>
<organism evidence="1 2">
    <name type="scientific">Orbilia oligospora</name>
    <name type="common">Nematode-trapping fungus</name>
    <name type="synonym">Arthrobotrys oligospora</name>
    <dbReference type="NCBI Taxonomy" id="2813651"/>
    <lineage>
        <taxon>Eukaryota</taxon>
        <taxon>Fungi</taxon>
        <taxon>Dikarya</taxon>
        <taxon>Ascomycota</taxon>
        <taxon>Pezizomycotina</taxon>
        <taxon>Orbiliomycetes</taxon>
        <taxon>Orbiliales</taxon>
        <taxon>Orbiliaceae</taxon>
        <taxon>Orbilia</taxon>
    </lineage>
</organism>
<sequence>MTILRKLMQRKGTRFPLQLDKGLMHTSEAGFAGADLHGFCRMLPNFKPNVGGQECVVTLIVLGIVDAA</sequence>